<dbReference type="EMBL" id="LNYN01000014">
    <property type="protein sequence ID" value="KTD35583.1"/>
    <property type="molecule type" value="Genomic_DNA"/>
</dbReference>
<evidence type="ECO:0000313" key="3">
    <source>
        <dbReference type="Proteomes" id="UP000054985"/>
    </source>
</evidence>
<proteinExistence type="predicted"/>
<dbReference type="Proteomes" id="UP000254040">
    <property type="component" value="Unassembled WGS sequence"/>
</dbReference>
<evidence type="ECO:0000313" key="1">
    <source>
        <dbReference type="EMBL" id="KTD35583.1"/>
    </source>
</evidence>
<evidence type="ECO:0000313" key="4">
    <source>
        <dbReference type="Proteomes" id="UP000254040"/>
    </source>
</evidence>
<dbReference type="Pfam" id="PF23129">
    <property type="entry name" value="DotZ"/>
    <property type="match status" value="1"/>
</dbReference>
<dbReference type="STRING" id="39962.Lmor_1030"/>
<protein>
    <submittedName>
        <fullName evidence="2">Uncharacterized protein</fullName>
    </submittedName>
</protein>
<name>A0A378JZ27_9GAMM</name>
<organism evidence="2 4">
    <name type="scientific">Legionella moravica</name>
    <dbReference type="NCBI Taxonomy" id="39962"/>
    <lineage>
        <taxon>Bacteria</taxon>
        <taxon>Pseudomonadati</taxon>
        <taxon>Pseudomonadota</taxon>
        <taxon>Gammaproteobacteria</taxon>
        <taxon>Legionellales</taxon>
        <taxon>Legionellaceae</taxon>
        <taxon>Legionella</taxon>
    </lineage>
</organism>
<sequence length="294" mass="33601">MDEIIQDEQLSKWFSTYGLITAERLLGSYHISLPQNELVTAIKSPFSFYHKLLQIPLKNVLNGIVLQQAGDYHVYAQKLFIDYLLSGESGKSETSPGALTRESLEAERQKLVTLGEEFHQLELEQNKLIATAQAQLIRIADDWRKKFESVLSLINNTLKTGGFEVKKSAIRTAINYAIIHCDYVKAASLGNKLLIVEEFTKSIQLKLSDDLKNKILNNMSDILEILSHFDSQMSEYNQENKILGEQAKSYRSQFYDTILRVTELIKLLPEYKIDPNQDAINKESLYFDKTIGEN</sequence>
<dbReference type="AlphaFoldDB" id="A0A378JZ27"/>
<reference evidence="2 4" key="2">
    <citation type="submission" date="2018-06" db="EMBL/GenBank/DDBJ databases">
        <authorList>
            <consortium name="Pathogen Informatics"/>
            <person name="Doyle S."/>
        </authorList>
    </citation>
    <scope>NUCLEOTIDE SEQUENCE [LARGE SCALE GENOMIC DNA]</scope>
    <source>
        <strain evidence="2 4">NCTC12239</strain>
    </source>
</reference>
<accession>A0A378JZ27</accession>
<dbReference type="EMBL" id="UGOG01000001">
    <property type="protein sequence ID" value="STX62732.1"/>
    <property type="molecule type" value="Genomic_DNA"/>
</dbReference>
<gene>
    <name evidence="1" type="ORF">Lmor_1030</name>
    <name evidence="2" type="ORF">NCTC12239_01671</name>
</gene>
<keyword evidence="3" id="KW-1185">Reference proteome</keyword>
<dbReference type="CDD" id="cd22644">
    <property type="entry name" value="DotZ"/>
    <property type="match status" value="1"/>
</dbReference>
<dbReference type="InterPro" id="IPR049719">
    <property type="entry name" value="DotZ-like"/>
</dbReference>
<evidence type="ECO:0000313" key="2">
    <source>
        <dbReference type="EMBL" id="STX62732.1"/>
    </source>
</evidence>
<reference evidence="1 3" key="1">
    <citation type="submission" date="2015-11" db="EMBL/GenBank/DDBJ databases">
        <title>Genomic analysis of 38 Legionella species identifies large and diverse effector repertoires.</title>
        <authorList>
            <person name="Burstein D."/>
            <person name="Amaro F."/>
            <person name="Zusman T."/>
            <person name="Lifshitz Z."/>
            <person name="Cohen O."/>
            <person name="Gilbert J.A."/>
            <person name="Pupko T."/>
            <person name="Shuman H.A."/>
            <person name="Segal G."/>
        </authorList>
    </citation>
    <scope>NUCLEOTIDE SEQUENCE [LARGE SCALE GENOMIC DNA]</scope>
    <source>
        <strain evidence="1 3">ATCC 43877</strain>
    </source>
</reference>
<dbReference type="RefSeq" id="WP_028384680.1">
    <property type="nucleotide sequence ID" value="NZ_CAAAJG010000009.1"/>
</dbReference>
<dbReference type="Proteomes" id="UP000054985">
    <property type="component" value="Unassembled WGS sequence"/>
</dbReference>
<dbReference type="OrthoDB" id="5649041at2"/>